<organism evidence="1 2">
    <name type="scientific">Pristionchus fissidentatus</name>
    <dbReference type="NCBI Taxonomy" id="1538716"/>
    <lineage>
        <taxon>Eukaryota</taxon>
        <taxon>Metazoa</taxon>
        <taxon>Ecdysozoa</taxon>
        <taxon>Nematoda</taxon>
        <taxon>Chromadorea</taxon>
        <taxon>Rhabditida</taxon>
        <taxon>Rhabditina</taxon>
        <taxon>Diplogasteromorpha</taxon>
        <taxon>Diplogasteroidea</taxon>
        <taxon>Neodiplogasteridae</taxon>
        <taxon>Pristionchus</taxon>
    </lineage>
</organism>
<dbReference type="EMBL" id="BTSY01000006">
    <property type="protein sequence ID" value="GMT32070.1"/>
    <property type="molecule type" value="Genomic_DNA"/>
</dbReference>
<dbReference type="Proteomes" id="UP001432322">
    <property type="component" value="Unassembled WGS sequence"/>
</dbReference>
<accession>A0AAV5WNF1</accession>
<dbReference type="AlphaFoldDB" id="A0AAV5WNF1"/>
<keyword evidence="2" id="KW-1185">Reference proteome</keyword>
<evidence type="ECO:0000313" key="2">
    <source>
        <dbReference type="Proteomes" id="UP001432322"/>
    </source>
</evidence>
<name>A0AAV5WNF1_9BILA</name>
<protein>
    <submittedName>
        <fullName evidence="1">Uncharacterized protein</fullName>
    </submittedName>
</protein>
<comment type="caution">
    <text evidence="1">The sequence shown here is derived from an EMBL/GenBank/DDBJ whole genome shotgun (WGS) entry which is preliminary data.</text>
</comment>
<proteinExistence type="predicted"/>
<reference evidence="1" key="1">
    <citation type="submission" date="2023-10" db="EMBL/GenBank/DDBJ databases">
        <title>Genome assembly of Pristionchus species.</title>
        <authorList>
            <person name="Yoshida K."/>
            <person name="Sommer R.J."/>
        </authorList>
    </citation>
    <scope>NUCLEOTIDE SEQUENCE</scope>
    <source>
        <strain evidence="1">RS5133</strain>
    </source>
</reference>
<sequence>MIDVCFNLPSEFIRGTIDHSSDVLSTRVDLFFLLLPSEKEVNHQSSNDLDGRDHHRLQDVDSITVNEVKYQLFCVEEHIATRPTGSTQSTGVEIVRNEEC</sequence>
<evidence type="ECO:0000313" key="1">
    <source>
        <dbReference type="EMBL" id="GMT32070.1"/>
    </source>
</evidence>
<gene>
    <name evidence="1" type="ORF">PFISCL1PPCAC_23367</name>
</gene>